<dbReference type="AlphaFoldDB" id="A0A392Q3G1"/>
<proteinExistence type="predicted"/>
<accession>A0A392Q3G1</accession>
<dbReference type="PANTHER" id="PTHR11439:SF455">
    <property type="entry name" value="RLK (RECEPTOR-LIKE PROTEIN KINASE) 8, PUTATIVE-RELATED"/>
    <property type="match status" value="1"/>
</dbReference>
<protein>
    <submittedName>
        <fullName evidence="1">Copia protein</fullName>
    </submittedName>
</protein>
<dbReference type="PANTHER" id="PTHR11439">
    <property type="entry name" value="GAG-POL-RELATED RETROTRANSPOSON"/>
    <property type="match status" value="1"/>
</dbReference>
<sequence length="124" mass="13747">MQSTSKLTKLGSPALEDPFMYRSVVGALQYATITRPEISFSVNKACQFMSHPLETHWVAVKRILRYLKGTLNHGLLLSPALPPKPPSLKALCDADWASDPDDKRSTSGAAIYFGPNLVSWWSKK</sequence>
<organism evidence="1 2">
    <name type="scientific">Trifolium medium</name>
    <dbReference type="NCBI Taxonomy" id="97028"/>
    <lineage>
        <taxon>Eukaryota</taxon>
        <taxon>Viridiplantae</taxon>
        <taxon>Streptophyta</taxon>
        <taxon>Embryophyta</taxon>
        <taxon>Tracheophyta</taxon>
        <taxon>Spermatophyta</taxon>
        <taxon>Magnoliopsida</taxon>
        <taxon>eudicotyledons</taxon>
        <taxon>Gunneridae</taxon>
        <taxon>Pentapetalae</taxon>
        <taxon>rosids</taxon>
        <taxon>fabids</taxon>
        <taxon>Fabales</taxon>
        <taxon>Fabaceae</taxon>
        <taxon>Papilionoideae</taxon>
        <taxon>50 kb inversion clade</taxon>
        <taxon>NPAAA clade</taxon>
        <taxon>Hologalegina</taxon>
        <taxon>IRL clade</taxon>
        <taxon>Trifolieae</taxon>
        <taxon>Trifolium</taxon>
    </lineage>
</organism>
<comment type="caution">
    <text evidence="1">The sequence shown here is derived from an EMBL/GenBank/DDBJ whole genome shotgun (WGS) entry which is preliminary data.</text>
</comment>
<reference evidence="1 2" key="1">
    <citation type="journal article" date="2018" name="Front. Plant Sci.">
        <title>Red Clover (Trifolium pratense) and Zigzag Clover (T. medium) - A Picture of Genomic Similarities and Differences.</title>
        <authorList>
            <person name="Dluhosova J."/>
            <person name="Istvanek J."/>
            <person name="Nedelnik J."/>
            <person name="Repkova J."/>
        </authorList>
    </citation>
    <scope>NUCLEOTIDE SEQUENCE [LARGE SCALE GENOMIC DNA]</scope>
    <source>
        <strain evidence="2">cv. 10/8</strain>
        <tissue evidence="1">Leaf</tissue>
    </source>
</reference>
<keyword evidence="2" id="KW-1185">Reference proteome</keyword>
<evidence type="ECO:0000313" key="2">
    <source>
        <dbReference type="Proteomes" id="UP000265520"/>
    </source>
</evidence>
<dbReference type="Proteomes" id="UP000265520">
    <property type="component" value="Unassembled WGS sequence"/>
</dbReference>
<name>A0A392Q3G1_9FABA</name>
<evidence type="ECO:0000313" key="1">
    <source>
        <dbReference type="EMBL" id="MCI18422.1"/>
    </source>
</evidence>
<dbReference type="EMBL" id="LXQA010110078">
    <property type="protein sequence ID" value="MCI18422.1"/>
    <property type="molecule type" value="Genomic_DNA"/>
</dbReference>